<evidence type="ECO:0000313" key="3">
    <source>
        <dbReference type="EMBL" id="EGV43663.1"/>
    </source>
</evidence>
<dbReference type="PATRIC" id="fig|1046627.3.peg.1446"/>
<evidence type="ECO:0000313" key="4">
    <source>
        <dbReference type="Proteomes" id="UP000003730"/>
    </source>
</evidence>
<dbReference type="Gene3D" id="2.170.130.10">
    <property type="entry name" value="TonB-dependent receptor, plug domain"/>
    <property type="match status" value="1"/>
</dbReference>
<dbReference type="STRING" id="1046627.BZARG_2768"/>
<reference evidence="3 4" key="1">
    <citation type="journal article" date="2008" name="Int. J. Syst. Evol. Microbiol.">
        <title>Bizionia argentinensis sp. nov., isolated from surface marine water in Antarctica.</title>
        <authorList>
            <person name="Bercovich A."/>
            <person name="Vazquez S.C."/>
            <person name="Yankilevich P."/>
            <person name="Coria S.H."/>
            <person name="Foti M."/>
            <person name="Hernandez E."/>
            <person name="Vidal A."/>
            <person name="Ruberto L."/>
            <person name="Melo C."/>
            <person name="Marenssi S."/>
            <person name="Criscuolo M."/>
            <person name="Memoli M."/>
            <person name="Arguelles M."/>
            <person name="Mac Cormack W.P."/>
        </authorList>
    </citation>
    <scope>NUCLEOTIDE SEQUENCE [LARGE SCALE GENOMIC DNA]</scope>
    <source>
        <strain evidence="3 4">JUB59</strain>
    </source>
</reference>
<gene>
    <name evidence="3" type="ORF">BZARG_2768</name>
</gene>
<dbReference type="AlphaFoldDB" id="G2ED44"/>
<keyword evidence="1" id="KW-0472">Membrane</keyword>
<dbReference type="CDD" id="cd07341">
    <property type="entry name" value="M56_BlaR1_MecR1_like"/>
    <property type="match status" value="1"/>
</dbReference>
<comment type="caution">
    <text evidence="3">The sequence shown here is derived from an EMBL/GenBank/DDBJ whole genome shotgun (WGS) entry which is preliminary data.</text>
</comment>
<feature type="domain" description="Peptidase M56" evidence="2">
    <location>
        <begin position="146"/>
        <end position="249"/>
    </location>
</feature>
<organism evidence="3 4">
    <name type="scientific">Bizionia argentinensis JUB59</name>
    <dbReference type="NCBI Taxonomy" id="1046627"/>
    <lineage>
        <taxon>Bacteria</taxon>
        <taxon>Pseudomonadati</taxon>
        <taxon>Bacteroidota</taxon>
        <taxon>Flavobacteriia</taxon>
        <taxon>Flavobacteriales</taxon>
        <taxon>Flavobacteriaceae</taxon>
        <taxon>Bizionia</taxon>
    </lineage>
</organism>
<feature type="transmembrane region" description="Helical" evidence="1">
    <location>
        <begin position="124"/>
        <end position="143"/>
    </location>
</feature>
<dbReference type="Pfam" id="PF05569">
    <property type="entry name" value="Peptidase_M56"/>
    <property type="match status" value="1"/>
</dbReference>
<dbReference type="EMBL" id="AFXZ01000020">
    <property type="protein sequence ID" value="EGV43663.1"/>
    <property type="molecule type" value="Genomic_DNA"/>
</dbReference>
<dbReference type="InterPro" id="IPR037066">
    <property type="entry name" value="Plug_dom_sf"/>
</dbReference>
<dbReference type="RefSeq" id="WP_008636841.1">
    <property type="nucleotide sequence ID" value="NZ_AFXZ01000020.1"/>
</dbReference>
<keyword evidence="1" id="KW-0812">Transmembrane</keyword>
<dbReference type="eggNOG" id="COG4219">
    <property type="taxonomic scope" value="Bacteria"/>
</dbReference>
<feature type="transmembrane region" description="Helical" evidence="1">
    <location>
        <begin position="6"/>
        <end position="22"/>
    </location>
</feature>
<accession>G2ED44</accession>
<proteinExistence type="predicted"/>
<sequence>MDYLLKAAMVMAIFYFAYKWFLQHETFFNSNRFFLLIGLIIALFLPLIVIPIYVEVASQNFNPIIMSDKLVSNQATTEHISLIEILLSIYGAGVIFFFGKFLVNMLSLFNIIRRNPSENRNGIYYVKTNDAIAPFSFFNWIVYNPNTFKNDELQLILNHEHVHVKQGHSIDVIFAEITCIIFWFNPIVWFYKKALQQNLEFIADQQAQSKIDCNRSYQRLLLKASIPTNQLVIANNFYNSLIKKRIVMLHKSKSNNLNGWKYALVVPALALFLMSFNTKKVYFTETTSETRNSDLNEILSINANSTNSELKDIESYFSSKTVRVKFSDINRNPDKTIRQVTIKTKHDDDTKFLERITVHNDNGNTITPFKLMLSDNGKEILFQSKNAIPVLISKHNITFNEEAIVSKPQPSINKDINSTLQDPKILYFLNGKEITHEEMNRIDPKTINKIDVIKDTEQLKKYGDKGKDGVIIITTGEATNKSMDIPEKALILINDKESTKKEMDALDPDSIQSVFVIKPELGKTKYGKKGKDGVIIITTEKAEKK</sequence>
<dbReference type="OrthoDB" id="1522859at2"/>
<keyword evidence="1" id="KW-1133">Transmembrane helix</keyword>
<evidence type="ECO:0000259" key="2">
    <source>
        <dbReference type="Pfam" id="PF05569"/>
    </source>
</evidence>
<dbReference type="PANTHER" id="PTHR34978:SF3">
    <property type="entry name" value="SLR0241 PROTEIN"/>
    <property type="match status" value="1"/>
</dbReference>
<name>G2ED44_9FLAO</name>
<feature type="transmembrane region" description="Helical" evidence="1">
    <location>
        <begin position="80"/>
        <end position="103"/>
    </location>
</feature>
<keyword evidence="4" id="KW-1185">Reference proteome</keyword>
<feature type="transmembrane region" description="Helical" evidence="1">
    <location>
        <begin position="259"/>
        <end position="276"/>
    </location>
</feature>
<feature type="transmembrane region" description="Helical" evidence="1">
    <location>
        <begin position="34"/>
        <end position="54"/>
    </location>
</feature>
<dbReference type="Proteomes" id="UP000003730">
    <property type="component" value="Unassembled WGS sequence"/>
</dbReference>
<feature type="transmembrane region" description="Helical" evidence="1">
    <location>
        <begin position="172"/>
        <end position="191"/>
    </location>
</feature>
<dbReference type="PANTHER" id="PTHR34978">
    <property type="entry name" value="POSSIBLE SENSOR-TRANSDUCER PROTEIN BLAR"/>
    <property type="match status" value="1"/>
</dbReference>
<evidence type="ECO:0000256" key="1">
    <source>
        <dbReference type="SAM" id="Phobius"/>
    </source>
</evidence>
<protein>
    <submittedName>
        <fullName evidence="3">M56 family metallopeptidase</fullName>
    </submittedName>
</protein>
<dbReference type="InterPro" id="IPR052173">
    <property type="entry name" value="Beta-lactam_resp_regulator"/>
</dbReference>
<dbReference type="InterPro" id="IPR008756">
    <property type="entry name" value="Peptidase_M56"/>
</dbReference>